<organism evidence="3 4">
    <name type="scientific">Piscinibacter terrae</name>
    <dbReference type="NCBI Taxonomy" id="2496871"/>
    <lineage>
        <taxon>Bacteria</taxon>
        <taxon>Pseudomonadati</taxon>
        <taxon>Pseudomonadota</taxon>
        <taxon>Betaproteobacteria</taxon>
        <taxon>Burkholderiales</taxon>
        <taxon>Sphaerotilaceae</taxon>
        <taxon>Piscinibacter</taxon>
    </lineage>
</organism>
<protein>
    <submittedName>
        <fullName evidence="3">DUF2138 family protein</fullName>
    </submittedName>
</protein>
<evidence type="ECO:0000256" key="2">
    <source>
        <dbReference type="SAM" id="Phobius"/>
    </source>
</evidence>
<dbReference type="AlphaFoldDB" id="A0A3N7HTD5"/>
<keyword evidence="2" id="KW-1133">Transmembrane helix</keyword>
<evidence type="ECO:0000313" key="4">
    <source>
        <dbReference type="Proteomes" id="UP000267464"/>
    </source>
</evidence>
<keyword evidence="4" id="KW-1185">Reference proteome</keyword>
<dbReference type="OrthoDB" id="6978897at2"/>
<sequence>MLSRKKIWIIGGVAATAAAATVVGITMGWARFTGRINGLGVDLAKPDAYISTPALSKLPRDLIKAPVARDLLTEDFAFYYEEHEDRLGLRGAVKRIAYEHETTLADKLLEIVLDEPAEVAMWTDAKGAPRYWLVAMTRGTLAKSLQGMATIATKDKQLKVIDELRFNGSSATVYSLTLSPRRTLAFVSQGNRIVVLSDPGLLFDEERKADSASRDVIAELLSGDAKAQSVYRRTLGLGDPGTGHTVVADARMLSFGYQHFFPGLKAMRFDLAKDGTSLRTQLRVAGPAALPASPADRAVWQALPMNPAACTLLPADWARVKAVVDKADGKPVTKEQKAAWTALADALEGPAAICWYSKSQLHTPVLVALTKAAGPDPTAALDSLSAWLLPANPSQPADTRQPQRKGADRWQREVVAPWGPHGAGDQTSYKPTLARQGRWITFSPDDALVDLALDAQARRYPSAADALPAQSPTLAVITPKQVADLAQREAFDVLPPEQEIFRQAAKTHLVPRLEALRKLPAARAVAVGTPDSMGWVAVDWQPINPSKP</sequence>
<dbReference type="EMBL" id="QUSW01000001">
    <property type="protein sequence ID" value="RQP25577.1"/>
    <property type="molecule type" value="Genomic_DNA"/>
</dbReference>
<evidence type="ECO:0000256" key="1">
    <source>
        <dbReference type="SAM" id="MobiDB-lite"/>
    </source>
</evidence>
<dbReference type="InterPro" id="IPR018671">
    <property type="entry name" value="DUF2138"/>
</dbReference>
<feature type="transmembrane region" description="Helical" evidence="2">
    <location>
        <begin position="7"/>
        <end position="30"/>
    </location>
</feature>
<reference evidence="3 4" key="1">
    <citation type="submission" date="2018-08" db="EMBL/GenBank/DDBJ databases">
        <authorList>
            <person name="Khan S.A."/>
            <person name="Jeon C.O."/>
            <person name="Chun B.H."/>
            <person name="Jeong S.E."/>
        </authorList>
    </citation>
    <scope>NUCLEOTIDE SEQUENCE [LARGE SCALE GENOMIC DNA]</scope>
    <source>
        <strain evidence="3 4">S-16</strain>
    </source>
</reference>
<dbReference type="Proteomes" id="UP000267464">
    <property type="component" value="Unassembled WGS sequence"/>
</dbReference>
<dbReference type="Pfam" id="PF09909">
    <property type="entry name" value="DUF2138"/>
    <property type="match status" value="1"/>
</dbReference>
<comment type="caution">
    <text evidence="3">The sequence shown here is derived from an EMBL/GenBank/DDBJ whole genome shotgun (WGS) entry which is preliminary data.</text>
</comment>
<keyword evidence="2" id="KW-0812">Transmembrane</keyword>
<keyword evidence="2" id="KW-0472">Membrane</keyword>
<name>A0A3N7HTD5_9BURK</name>
<evidence type="ECO:0000313" key="3">
    <source>
        <dbReference type="EMBL" id="RQP25577.1"/>
    </source>
</evidence>
<dbReference type="RefSeq" id="WP_124538231.1">
    <property type="nucleotide sequence ID" value="NZ_QUSW01000001.1"/>
</dbReference>
<gene>
    <name evidence="3" type="ORF">DZC73_00405</name>
</gene>
<reference evidence="3 4" key="2">
    <citation type="submission" date="2018-12" db="EMBL/GenBank/DDBJ databases">
        <title>Rhizobacter gummiphilus sp. nov., a rubber-degrading bacterium isolated from the soil of a botanical garden in Japan.</title>
        <authorList>
            <person name="Shunsuke S.S."/>
        </authorList>
    </citation>
    <scope>NUCLEOTIDE SEQUENCE [LARGE SCALE GENOMIC DNA]</scope>
    <source>
        <strain evidence="3 4">S-16</strain>
    </source>
</reference>
<accession>A0A3N7HTD5</accession>
<feature type="region of interest" description="Disordered" evidence="1">
    <location>
        <begin position="390"/>
        <end position="409"/>
    </location>
</feature>
<proteinExistence type="predicted"/>